<dbReference type="InterPro" id="IPR032675">
    <property type="entry name" value="LRR_dom_sf"/>
</dbReference>
<dbReference type="GO" id="GO:0005615">
    <property type="term" value="C:extracellular space"/>
    <property type="evidence" value="ECO:0007669"/>
    <property type="project" value="TreeGrafter"/>
</dbReference>
<keyword evidence="5" id="KW-1185">Reference proteome</keyword>
<gene>
    <name evidence="4" type="ORF">LSH36_1387g00012</name>
</gene>
<dbReference type="Pfam" id="PF13516">
    <property type="entry name" value="LRR_6"/>
    <property type="match status" value="1"/>
</dbReference>
<accession>A0AAD9ISV3</accession>
<dbReference type="SMART" id="SM00364">
    <property type="entry name" value="LRR_BAC"/>
    <property type="match status" value="8"/>
</dbReference>
<keyword evidence="2" id="KW-0677">Repeat</keyword>
<dbReference type="InterPro" id="IPR050333">
    <property type="entry name" value="SLRP"/>
</dbReference>
<keyword evidence="3" id="KW-0812">Transmembrane</keyword>
<dbReference type="PROSITE" id="PS51450">
    <property type="entry name" value="LRR"/>
    <property type="match status" value="5"/>
</dbReference>
<dbReference type="PANTHER" id="PTHR45712">
    <property type="entry name" value="AGAP008170-PA"/>
    <property type="match status" value="1"/>
</dbReference>
<comment type="caution">
    <text evidence="4">The sequence shown here is derived from an EMBL/GenBank/DDBJ whole genome shotgun (WGS) entry which is preliminary data.</text>
</comment>
<dbReference type="AlphaFoldDB" id="A0AAD9ISV3"/>
<protein>
    <submittedName>
        <fullName evidence="4">Uncharacterized protein</fullName>
    </submittedName>
</protein>
<dbReference type="Gene3D" id="3.80.10.10">
    <property type="entry name" value="Ribonuclease Inhibitor"/>
    <property type="match status" value="3"/>
</dbReference>
<feature type="transmembrane region" description="Helical" evidence="3">
    <location>
        <begin position="23"/>
        <end position="43"/>
    </location>
</feature>
<dbReference type="Proteomes" id="UP001208570">
    <property type="component" value="Unassembled WGS sequence"/>
</dbReference>
<dbReference type="SUPFAM" id="SSF52058">
    <property type="entry name" value="L domain-like"/>
    <property type="match status" value="1"/>
</dbReference>
<evidence type="ECO:0000256" key="2">
    <source>
        <dbReference type="ARBA" id="ARBA00022737"/>
    </source>
</evidence>
<name>A0AAD9ISV3_9ANNE</name>
<keyword evidence="3" id="KW-1133">Transmembrane helix</keyword>
<organism evidence="4 5">
    <name type="scientific">Paralvinella palmiformis</name>
    <dbReference type="NCBI Taxonomy" id="53620"/>
    <lineage>
        <taxon>Eukaryota</taxon>
        <taxon>Metazoa</taxon>
        <taxon>Spiralia</taxon>
        <taxon>Lophotrochozoa</taxon>
        <taxon>Annelida</taxon>
        <taxon>Polychaeta</taxon>
        <taxon>Sedentaria</taxon>
        <taxon>Canalipalpata</taxon>
        <taxon>Terebellida</taxon>
        <taxon>Terebelliformia</taxon>
        <taxon>Alvinellidae</taxon>
        <taxon>Paralvinella</taxon>
    </lineage>
</organism>
<keyword evidence="1" id="KW-0433">Leucine-rich repeat</keyword>
<sequence>MNYIGCFSSTDAKLISSKRQRHLIFVGLLAWIIANMSAGNRVYKHLDGSLTSFPHNIPENVKEIKIGYSQIPIIDYIEPFSSLEILNFFQNNLTRFPDLSNVSTVLRSLRLASNDIHEVKSIPPIIDLIYLDMSGNSLTDFPDIANLSSTLVELDLSLNHIRKINIHPVMSALEIINLDHNSLVEFPDLENVSGTLKELSIVENAFTKIDILVNLPKLSKLIIGGSRFSEFPDLCNLTSSLEELFLKKSMVDSVSYLPKMLKLKSLKLRKNQLSELPNVANLSLTLIALDVSYNQIARISYVPKMKLLENVNFNGNLLTEFPDLSNIGTTLRRLEVANNNISYIPEERALSLKMLNYLDLSENPMVLLPSFCHLNNTLEMLLSEGHFTCDWRMVLIKTLDYFGKIKFSKESPHCSQPANLAMMNWNEITIKELISEAGTVSTASFIKEIHYRRLENKSWMCPLMVDTILDNVSLIRCGAICEERPNCLMYSSHQGRCVLANHKPSSLEMFYNYDNWYVRIAN</sequence>
<proteinExistence type="predicted"/>
<evidence type="ECO:0000313" key="4">
    <source>
        <dbReference type="EMBL" id="KAK2140337.1"/>
    </source>
</evidence>
<dbReference type="PANTHER" id="PTHR45712:SF26">
    <property type="entry name" value="LRRNT DOMAIN-CONTAINING PROTEIN"/>
    <property type="match status" value="1"/>
</dbReference>
<dbReference type="EMBL" id="JAODUP010001386">
    <property type="protein sequence ID" value="KAK2140337.1"/>
    <property type="molecule type" value="Genomic_DNA"/>
</dbReference>
<evidence type="ECO:0000313" key="5">
    <source>
        <dbReference type="Proteomes" id="UP001208570"/>
    </source>
</evidence>
<keyword evidence="3" id="KW-0472">Membrane</keyword>
<evidence type="ECO:0000256" key="1">
    <source>
        <dbReference type="ARBA" id="ARBA00022614"/>
    </source>
</evidence>
<reference evidence="4" key="1">
    <citation type="journal article" date="2023" name="Mol. Biol. Evol.">
        <title>Third-Generation Sequencing Reveals the Adaptive Role of the Epigenome in Three Deep-Sea Polychaetes.</title>
        <authorList>
            <person name="Perez M."/>
            <person name="Aroh O."/>
            <person name="Sun Y."/>
            <person name="Lan Y."/>
            <person name="Juniper S.K."/>
            <person name="Young C.R."/>
            <person name="Angers B."/>
            <person name="Qian P.Y."/>
        </authorList>
    </citation>
    <scope>NUCLEOTIDE SEQUENCE</scope>
    <source>
        <strain evidence="4">P08H-3</strain>
    </source>
</reference>
<evidence type="ECO:0000256" key="3">
    <source>
        <dbReference type="SAM" id="Phobius"/>
    </source>
</evidence>
<dbReference type="InterPro" id="IPR001611">
    <property type="entry name" value="Leu-rich_rpt"/>
</dbReference>